<evidence type="ECO:0000256" key="6">
    <source>
        <dbReference type="ARBA" id="ARBA00023004"/>
    </source>
</evidence>
<sequence>MTTDRTAAPPGIFTPAFFQDAHPVFDTLRSRAPATLVTGVSGTRLWLIPRYEEARKLLSSPAVRKDDWKRPDLREQHLVRTERRREMSTRIRANMINTDPPEHQRLRQGTQQALSRGRIESLRPRIDLFADETLGALAAAEDLGPVEFRARVAYPFTVAVVSELLGLREDEQPGFPAWFDTLMCRRGTENVRQTSLILADFSERLDHRRRAHPARGLLSTLGSKPERRRPLSRTELASTAFLLLIAGIETANAIANGMFALLSHPEQYEALRADRSLLTGAIEECLRHDGPFRAVGPRYTAERVDLEDGVSIPAGEFLLIAVSAANRDPRRFPDPHRFDITRTDHQHLAMGHGAHRCVGALLAYTEMEILFDKLLDRFPRLRLAVPAPEIRRRPSMTMNWLQDLPVLLR</sequence>
<evidence type="ECO:0000256" key="1">
    <source>
        <dbReference type="ARBA" id="ARBA00001971"/>
    </source>
</evidence>
<keyword evidence="9" id="KW-1185">Reference proteome</keyword>
<organism evidence="8 9">
    <name type="scientific">Streptomyces blastmyceticus</name>
    <dbReference type="NCBI Taxonomy" id="68180"/>
    <lineage>
        <taxon>Bacteria</taxon>
        <taxon>Bacillati</taxon>
        <taxon>Actinomycetota</taxon>
        <taxon>Actinomycetes</taxon>
        <taxon>Kitasatosporales</taxon>
        <taxon>Streptomycetaceae</taxon>
        <taxon>Streptomyces</taxon>
    </lineage>
</organism>
<dbReference type="RefSeq" id="WP_301890011.1">
    <property type="nucleotide sequence ID" value="NZ_BAAABW010000012.1"/>
</dbReference>
<evidence type="ECO:0000256" key="5">
    <source>
        <dbReference type="ARBA" id="ARBA00023002"/>
    </source>
</evidence>
<reference evidence="8 9" key="1">
    <citation type="journal article" date="2019" name="Int. J. Syst. Evol. Microbiol.">
        <title>The Global Catalogue of Microorganisms (GCM) 10K type strain sequencing project: providing services to taxonomists for standard genome sequencing and annotation.</title>
        <authorList>
            <consortium name="The Broad Institute Genomics Platform"/>
            <consortium name="The Broad Institute Genome Sequencing Center for Infectious Disease"/>
            <person name="Wu L."/>
            <person name="Ma J."/>
        </authorList>
    </citation>
    <scope>NUCLEOTIDE SEQUENCE [LARGE SCALE GENOMIC DNA]</scope>
    <source>
        <strain evidence="8 9">JCM 4565</strain>
    </source>
</reference>
<evidence type="ECO:0000256" key="3">
    <source>
        <dbReference type="ARBA" id="ARBA00022617"/>
    </source>
</evidence>
<keyword evidence="6" id="KW-0408">Iron</keyword>
<dbReference type="Gene3D" id="1.10.630.10">
    <property type="entry name" value="Cytochrome P450"/>
    <property type="match status" value="1"/>
</dbReference>
<evidence type="ECO:0000256" key="4">
    <source>
        <dbReference type="ARBA" id="ARBA00022723"/>
    </source>
</evidence>
<keyword evidence="5" id="KW-0560">Oxidoreductase</keyword>
<name>A0ABN0WQG7_9ACTN</name>
<keyword evidence="3" id="KW-0349">Heme</keyword>
<dbReference type="PRINTS" id="PR00359">
    <property type="entry name" value="BP450"/>
</dbReference>
<dbReference type="SUPFAM" id="SSF48264">
    <property type="entry name" value="Cytochrome P450"/>
    <property type="match status" value="1"/>
</dbReference>
<accession>A0ABN0WQG7</accession>
<evidence type="ECO:0000256" key="7">
    <source>
        <dbReference type="ARBA" id="ARBA00023033"/>
    </source>
</evidence>
<dbReference type="PANTHER" id="PTHR46696:SF5">
    <property type="entry name" value="CYTOCHROME P450 BJ-1"/>
    <property type="match status" value="1"/>
</dbReference>
<keyword evidence="7" id="KW-0503">Monooxygenase</keyword>
<comment type="cofactor">
    <cofactor evidence="1">
        <name>heme</name>
        <dbReference type="ChEBI" id="CHEBI:30413"/>
    </cofactor>
</comment>
<dbReference type="InterPro" id="IPR036396">
    <property type="entry name" value="Cyt_P450_sf"/>
</dbReference>
<protein>
    <submittedName>
        <fullName evidence="8">Cytochrome P450</fullName>
    </submittedName>
</protein>
<dbReference type="PANTHER" id="PTHR46696">
    <property type="entry name" value="P450, PUTATIVE (EUROFUNG)-RELATED"/>
    <property type="match status" value="1"/>
</dbReference>
<dbReference type="InterPro" id="IPR002397">
    <property type="entry name" value="Cyt_P450_B"/>
</dbReference>
<keyword evidence="4" id="KW-0479">Metal-binding</keyword>
<dbReference type="InterPro" id="IPR001128">
    <property type="entry name" value="Cyt_P450"/>
</dbReference>
<dbReference type="Pfam" id="PF00067">
    <property type="entry name" value="p450"/>
    <property type="match status" value="1"/>
</dbReference>
<evidence type="ECO:0000313" key="8">
    <source>
        <dbReference type="EMBL" id="GAA0344112.1"/>
    </source>
</evidence>
<comment type="caution">
    <text evidence="8">The sequence shown here is derived from an EMBL/GenBank/DDBJ whole genome shotgun (WGS) entry which is preliminary data.</text>
</comment>
<comment type="similarity">
    <text evidence="2">Belongs to the cytochrome P450 family.</text>
</comment>
<evidence type="ECO:0000256" key="2">
    <source>
        <dbReference type="ARBA" id="ARBA00010617"/>
    </source>
</evidence>
<evidence type="ECO:0000313" key="9">
    <source>
        <dbReference type="Proteomes" id="UP001500063"/>
    </source>
</evidence>
<dbReference type="Proteomes" id="UP001500063">
    <property type="component" value="Unassembled WGS sequence"/>
</dbReference>
<proteinExistence type="inferred from homology"/>
<dbReference type="EMBL" id="BAAABW010000012">
    <property type="protein sequence ID" value="GAA0344112.1"/>
    <property type="molecule type" value="Genomic_DNA"/>
</dbReference>
<gene>
    <name evidence="8" type="ORF">GCM10010319_20300</name>
</gene>